<evidence type="ECO:0000313" key="3">
    <source>
        <dbReference type="Proteomes" id="UP000050940"/>
    </source>
</evidence>
<dbReference type="AlphaFoldDB" id="A0A0R0E7R9"/>
<feature type="region of interest" description="Disordered" evidence="1">
    <location>
        <begin position="1"/>
        <end position="44"/>
    </location>
</feature>
<feature type="compositionally biased region" description="Basic and acidic residues" evidence="1">
    <location>
        <begin position="32"/>
        <end position="44"/>
    </location>
</feature>
<proteinExistence type="predicted"/>
<evidence type="ECO:0000313" key="2">
    <source>
        <dbReference type="EMBL" id="KRG87442.1"/>
    </source>
</evidence>
<dbReference type="PATRIC" id="fig|659018.3.peg.866"/>
<protein>
    <submittedName>
        <fullName evidence="2">Uncharacterized protein</fullName>
    </submittedName>
</protein>
<dbReference type="EMBL" id="LDJP01000023">
    <property type="protein sequence ID" value="KRG87442.1"/>
    <property type="molecule type" value="Genomic_DNA"/>
</dbReference>
<reference evidence="2 3" key="1">
    <citation type="submission" date="2015-05" db="EMBL/GenBank/DDBJ databases">
        <title>Genome sequencing and analysis of members of genus Stenotrophomonas.</title>
        <authorList>
            <person name="Patil P.P."/>
            <person name="Midha S."/>
            <person name="Patil P.B."/>
        </authorList>
    </citation>
    <scope>NUCLEOTIDE SEQUENCE [LARGE SCALE GENOMIC DNA]</scope>
    <source>
        <strain evidence="2 3">JCM 16244</strain>
    </source>
</reference>
<sequence>HTRGGRASGRTASQRGGALGGGAAEPGAAAPVDRDVHGEKIRDRGQGGFRLSQAWILAFFR</sequence>
<comment type="caution">
    <text evidence="2">The sequence shown here is derived from an EMBL/GenBank/DDBJ whole genome shotgun (WGS) entry which is preliminary data.</text>
</comment>
<keyword evidence="3" id="KW-1185">Reference proteome</keyword>
<name>A0A0R0E7R9_9GAMM</name>
<gene>
    <name evidence="2" type="ORF">ABB34_04810</name>
</gene>
<evidence type="ECO:0000256" key="1">
    <source>
        <dbReference type="SAM" id="MobiDB-lite"/>
    </source>
</evidence>
<dbReference type="Proteomes" id="UP000050940">
    <property type="component" value="Unassembled WGS sequence"/>
</dbReference>
<feature type="non-terminal residue" evidence="2">
    <location>
        <position position="1"/>
    </location>
</feature>
<accession>A0A0R0E7R9</accession>
<organism evidence="2 3">
    <name type="scientific">Stenotrophomonas daejeonensis</name>
    <dbReference type="NCBI Taxonomy" id="659018"/>
    <lineage>
        <taxon>Bacteria</taxon>
        <taxon>Pseudomonadati</taxon>
        <taxon>Pseudomonadota</taxon>
        <taxon>Gammaproteobacteria</taxon>
        <taxon>Lysobacterales</taxon>
        <taxon>Lysobacteraceae</taxon>
        <taxon>Stenotrophomonas</taxon>
    </lineage>
</organism>